<comment type="caution">
    <text evidence="1">The sequence shown here is derived from an EMBL/GenBank/DDBJ whole genome shotgun (WGS) entry which is preliminary data.</text>
</comment>
<protein>
    <submittedName>
        <fullName evidence="1">Uncharacterized protein</fullName>
    </submittedName>
</protein>
<name>A0ABS8IE81_9NOSO</name>
<reference evidence="1 2" key="1">
    <citation type="journal article" date="2021" name="Microorganisms">
        <title>Genome Evolution of Filamentous Cyanobacterium Nostoc Species: From Facultative Symbiosis to Free Living.</title>
        <authorList>
            <person name="Huo D."/>
            <person name="Li H."/>
            <person name="Cai F."/>
            <person name="Guo X."/>
            <person name="Qiao Z."/>
            <person name="Wang W."/>
            <person name="Yu G."/>
            <person name="Li R."/>
        </authorList>
    </citation>
    <scope>NUCLEOTIDE SEQUENCE [LARGE SCALE GENOMIC DNA]</scope>
    <source>
        <strain evidence="1 2">CHAB 5714</strain>
    </source>
</reference>
<dbReference type="Proteomes" id="UP001199525">
    <property type="component" value="Unassembled WGS sequence"/>
</dbReference>
<evidence type="ECO:0000313" key="2">
    <source>
        <dbReference type="Proteomes" id="UP001199525"/>
    </source>
</evidence>
<accession>A0ABS8IE81</accession>
<keyword evidence="2" id="KW-1185">Reference proteome</keyword>
<evidence type="ECO:0000313" key="1">
    <source>
        <dbReference type="EMBL" id="MCC5602083.1"/>
    </source>
</evidence>
<dbReference type="RefSeq" id="WP_229487057.1">
    <property type="nucleotide sequence ID" value="NZ_JAIVFQ010000043.1"/>
</dbReference>
<sequence>MKSQKYKRVKVTPLGRSHFLAQARYRTSLNGNPVNSCVSHHHEILKLPQSQTSPANYSMLRTTKLRR</sequence>
<gene>
    <name evidence="1" type="ORF">LC586_23505</name>
</gene>
<organism evidence="1 2">
    <name type="scientific">Nostoc favosum CHAB5714</name>
    <dbReference type="NCBI Taxonomy" id="2780399"/>
    <lineage>
        <taxon>Bacteria</taxon>
        <taxon>Bacillati</taxon>
        <taxon>Cyanobacteriota</taxon>
        <taxon>Cyanophyceae</taxon>
        <taxon>Nostocales</taxon>
        <taxon>Nostocaceae</taxon>
        <taxon>Nostoc</taxon>
        <taxon>Nostoc favosum</taxon>
    </lineage>
</organism>
<dbReference type="EMBL" id="JAIVFQ010000043">
    <property type="protein sequence ID" value="MCC5602083.1"/>
    <property type="molecule type" value="Genomic_DNA"/>
</dbReference>
<proteinExistence type="predicted"/>